<accession>A0A1B6MQJ3</accession>
<dbReference type="EMBL" id="GEBQ01001798">
    <property type="protein sequence ID" value="JAT38179.1"/>
    <property type="molecule type" value="Transcribed_RNA"/>
</dbReference>
<dbReference type="EMBL" id="GEBQ01010342">
    <property type="protein sequence ID" value="JAT29635.1"/>
    <property type="molecule type" value="Transcribed_RNA"/>
</dbReference>
<sequence length="120" mass="13085">MCLTMYHEFEVNPRERSLSGSNPIECRNKKLLLHFKRFTDQNSRVEHNSVGEGVDEVVEQSCRVLDGDVALQVGLVGGLVGAEGAGEARSDTTLQLLMRAQVPLPLVPFAAAFTSPSSTR</sequence>
<evidence type="ECO:0000313" key="2">
    <source>
        <dbReference type="EMBL" id="JAT38179.1"/>
    </source>
</evidence>
<organism evidence="2">
    <name type="scientific">Graphocephala atropunctata</name>
    <dbReference type="NCBI Taxonomy" id="36148"/>
    <lineage>
        <taxon>Eukaryota</taxon>
        <taxon>Metazoa</taxon>
        <taxon>Ecdysozoa</taxon>
        <taxon>Arthropoda</taxon>
        <taxon>Hexapoda</taxon>
        <taxon>Insecta</taxon>
        <taxon>Pterygota</taxon>
        <taxon>Neoptera</taxon>
        <taxon>Paraneoptera</taxon>
        <taxon>Hemiptera</taxon>
        <taxon>Auchenorrhyncha</taxon>
        <taxon>Membracoidea</taxon>
        <taxon>Cicadellidae</taxon>
        <taxon>Cicadellinae</taxon>
        <taxon>Cicadellini</taxon>
        <taxon>Graphocephala</taxon>
    </lineage>
</organism>
<dbReference type="AlphaFoldDB" id="A0A1B6MQJ3"/>
<reference evidence="2" key="1">
    <citation type="submission" date="2015-11" db="EMBL/GenBank/DDBJ databases">
        <title>De novo transcriptome assembly of four potential Pierce s Disease insect vectors from Arizona vineyards.</title>
        <authorList>
            <person name="Tassone E.E."/>
        </authorList>
    </citation>
    <scope>NUCLEOTIDE SEQUENCE</scope>
</reference>
<proteinExistence type="predicted"/>
<protein>
    <submittedName>
        <fullName evidence="2">Uncharacterized protein</fullName>
    </submittedName>
</protein>
<evidence type="ECO:0000313" key="1">
    <source>
        <dbReference type="EMBL" id="JAT29635.1"/>
    </source>
</evidence>
<gene>
    <name evidence="1" type="ORF">g.6244</name>
    <name evidence="2" type="ORF">g.6245</name>
</gene>
<name>A0A1B6MQJ3_9HEMI</name>
<feature type="non-terminal residue" evidence="2">
    <location>
        <position position="120"/>
    </location>
</feature>